<feature type="transmembrane region" description="Helical" evidence="2">
    <location>
        <begin position="49"/>
        <end position="67"/>
    </location>
</feature>
<dbReference type="OrthoDB" id="424794at2759"/>
<evidence type="ECO:0000313" key="4">
    <source>
        <dbReference type="Proteomes" id="UP000024635"/>
    </source>
</evidence>
<dbReference type="EMBL" id="JARK01001418">
    <property type="protein sequence ID" value="EYC05377.1"/>
    <property type="molecule type" value="Genomic_DNA"/>
</dbReference>
<evidence type="ECO:0008006" key="5">
    <source>
        <dbReference type="Google" id="ProtNLM"/>
    </source>
</evidence>
<sequence>MYALFFQKIACKLGRIYVNGKQMLDVDYVLKNGDSIHHWGHRHEHPVRFNSFLLLIFLILGTILWLYD</sequence>
<proteinExistence type="predicted"/>
<keyword evidence="4" id="KW-1185">Reference proteome</keyword>
<gene>
    <name evidence="3" type="primary">Acey_s0082.g1547</name>
    <name evidence="3" type="ORF">Y032_0082g1547</name>
</gene>
<keyword evidence="2" id="KW-0812">Transmembrane</keyword>
<evidence type="ECO:0000313" key="3">
    <source>
        <dbReference type="EMBL" id="EYC05377.1"/>
    </source>
</evidence>
<evidence type="ECO:0000256" key="2">
    <source>
        <dbReference type="SAM" id="Phobius"/>
    </source>
</evidence>
<dbReference type="SUPFAM" id="SSF55174">
    <property type="entry name" value="Alpha-L RNA-binding motif"/>
    <property type="match status" value="1"/>
</dbReference>
<keyword evidence="2" id="KW-1133">Transmembrane helix</keyword>
<dbReference type="Proteomes" id="UP000024635">
    <property type="component" value="Unassembled WGS sequence"/>
</dbReference>
<reference evidence="4" key="1">
    <citation type="journal article" date="2015" name="Nat. Genet.">
        <title>The genome and transcriptome of the zoonotic hookworm Ancylostoma ceylanicum identify infection-specific gene families.</title>
        <authorList>
            <person name="Schwarz E.M."/>
            <person name="Hu Y."/>
            <person name="Antoshechkin I."/>
            <person name="Miller M.M."/>
            <person name="Sternberg P.W."/>
            <person name="Aroian R.V."/>
        </authorList>
    </citation>
    <scope>NUCLEOTIDE SEQUENCE</scope>
    <source>
        <strain evidence="4">HY135</strain>
    </source>
</reference>
<accession>A0A016TRV2</accession>
<protein>
    <recommendedName>
        <fullName evidence="5">RNA-binding S4 domain-containing protein</fullName>
    </recommendedName>
</protein>
<keyword evidence="1" id="KW-0694">RNA-binding</keyword>
<evidence type="ECO:0000256" key="1">
    <source>
        <dbReference type="PROSITE-ProRule" id="PRU00182"/>
    </source>
</evidence>
<name>A0A016TRV2_9BILA</name>
<keyword evidence="2" id="KW-0472">Membrane</keyword>
<organism evidence="3 4">
    <name type="scientific">Ancylostoma ceylanicum</name>
    <dbReference type="NCBI Taxonomy" id="53326"/>
    <lineage>
        <taxon>Eukaryota</taxon>
        <taxon>Metazoa</taxon>
        <taxon>Ecdysozoa</taxon>
        <taxon>Nematoda</taxon>
        <taxon>Chromadorea</taxon>
        <taxon>Rhabditida</taxon>
        <taxon>Rhabditina</taxon>
        <taxon>Rhabditomorpha</taxon>
        <taxon>Strongyloidea</taxon>
        <taxon>Ancylostomatidae</taxon>
        <taxon>Ancylostomatinae</taxon>
        <taxon>Ancylostoma</taxon>
    </lineage>
</organism>
<dbReference type="GO" id="GO:0003723">
    <property type="term" value="F:RNA binding"/>
    <property type="evidence" value="ECO:0007669"/>
    <property type="project" value="UniProtKB-KW"/>
</dbReference>
<dbReference type="STRING" id="53326.A0A016TRV2"/>
<dbReference type="AlphaFoldDB" id="A0A016TRV2"/>
<dbReference type="PROSITE" id="PS50889">
    <property type="entry name" value="S4"/>
    <property type="match status" value="1"/>
</dbReference>
<comment type="caution">
    <text evidence="3">The sequence shown here is derived from an EMBL/GenBank/DDBJ whole genome shotgun (WGS) entry which is preliminary data.</text>
</comment>